<dbReference type="EMBL" id="QGLP01000005">
    <property type="protein sequence ID" value="PXZ04109.1"/>
    <property type="molecule type" value="Genomic_DNA"/>
</dbReference>
<accession>A0A2V4DX46</accession>
<dbReference type="RefSeq" id="WP_110423464.1">
    <property type="nucleotide sequence ID" value="NZ_QGLP01000005.1"/>
</dbReference>
<proteinExistence type="predicted"/>
<protein>
    <submittedName>
        <fullName evidence="1">Uncharacterized protein</fullName>
    </submittedName>
</protein>
<sequence length="162" mass="18400">MKRIILVGLIGVALSGCGDNEDINNSVNSDKYLVGKWECKLEQFSAKDNNGKLSGYVKENDVTSIEEYKLEEGKLYFKQDNAKDWVYKDNVSTINKINKYLGKTDTNNDKLGSIVITTSMGISSDKHFSIKEELFFKKKDIANKNEHVYSKIKSEGYCTKME</sequence>
<evidence type="ECO:0000313" key="1">
    <source>
        <dbReference type="EMBL" id="PXZ04109.1"/>
    </source>
</evidence>
<gene>
    <name evidence="1" type="ORF">DKK79_06985</name>
</gene>
<dbReference type="AlphaFoldDB" id="A0A2V4DX46"/>
<organism evidence="1 2">
    <name type="scientific">Gilliamella apicola</name>
    <dbReference type="NCBI Taxonomy" id="1196095"/>
    <lineage>
        <taxon>Bacteria</taxon>
        <taxon>Pseudomonadati</taxon>
        <taxon>Pseudomonadota</taxon>
        <taxon>Gammaproteobacteria</taxon>
        <taxon>Orbales</taxon>
        <taxon>Orbaceae</taxon>
        <taxon>Gilliamella</taxon>
    </lineage>
</organism>
<name>A0A2V4DX46_9GAMM</name>
<reference evidence="1 2" key="1">
    <citation type="submission" date="2018-05" db="EMBL/GenBank/DDBJ databases">
        <title>Reference genomes for bee gut microbiota database.</title>
        <authorList>
            <person name="Ellegaard K.M."/>
        </authorList>
    </citation>
    <scope>NUCLEOTIDE SEQUENCE [LARGE SCALE GENOMIC DNA]</scope>
    <source>
        <strain evidence="1 2">ESL0177</strain>
    </source>
</reference>
<dbReference type="Proteomes" id="UP000247483">
    <property type="component" value="Unassembled WGS sequence"/>
</dbReference>
<dbReference type="PROSITE" id="PS51257">
    <property type="entry name" value="PROKAR_LIPOPROTEIN"/>
    <property type="match status" value="1"/>
</dbReference>
<comment type="caution">
    <text evidence="1">The sequence shown here is derived from an EMBL/GenBank/DDBJ whole genome shotgun (WGS) entry which is preliminary data.</text>
</comment>
<evidence type="ECO:0000313" key="2">
    <source>
        <dbReference type="Proteomes" id="UP000247483"/>
    </source>
</evidence>